<dbReference type="Proteomes" id="UP000697998">
    <property type="component" value="Unassembled WGS sequence"/>
</dbReference>
<feature type="compositionally biased region" description="Low complexity" evidence="1">
    <location>
        <begin position="15"/>
        <end position="31"/>
    </location>
</feature>
<dbReference type="PANTHER" id="PTHR23150:SF19">
    <property type="entry name" value="FORMYLGLYCINE-GENERATING ENZYME"/>
    <property type="match status" value="1"/>
</dbReference>
<comment type="caution">
    <text evidence="3">The sequence shown here is derived from an EMBL/GenBank/DDBJ whole genome shotgun (WGS) entry which is preliminary data.</text>
</comment>
<dbReference type="InterPro" id="IPR016187">
    <property type="entry name" value="CTDL_fold"/>
</dbReference>
<dbReference type="GO" id="GO:0120147">
    <property type="term" value="F:formylglycine-generating oxidase activity"/>
    <property type="evidence" value="ECO:0007669"/>
    <property type="project" value="TreeGrafter"/>
</dbReference>
<evidence type="ECO:0000313" key="4">
    <source>
        <dbReference type="Proteomes" id="UP000697998"/>
    </source>
</evidence>
<dbReference type="InterPro" id="IPR051043">
    <property type="entry name" value="Sulfatase_Mod_Factor_Kinase"/>
</dbReference>
<dbReference type="AlphaFoldDB" id="A0A935Q5X2"/>
<dbReference type="InterPro" id="IPR042095">
    <property type="entry name" value="SUMF_sf"/>
</dbReference>
<feature type="region of interest" description="Disordered" evidence="1">
    <location>
        <begin position="220"/>
        <end position="273"/>
    </location>
</feature>
<proteinExistence type="predicted"/>
<dbReference type="EMBL" id="JADJMH010000040">
    <property type="protein sequence ID" value="MBK7677745.1"/>
    <property type="molecule type" value="Genomic_DNA"/>
</dbReference>
<evidence type="ECO:0000259" key="2">
    <source>
        <dbReference type="Pfam" id="PF03781"/>
    </source>
</evidence>
<dbReference type="Pfam" id="PF03781">
    <property type="entry name" value="FGE-sulfatase"/>
    <property type="match status" value="1"/>
</dbReference>
<evidence type="ECO:0000313" key="3">
    <source>
        <dbReference type="EMBL" id="MBK7677745.1"/>
    </source>
</evidence>
<gene>
    <name evidence="3" type="ORF">IPJ27_25060</name>
</gene>
<reference evidence="3 4" key="1">
    <citation type="submission" date="2020-10" db="EMBL/GenBank/DDBJ databases">
        <title>Connecting structure to function with the recovery of over 1000 high-quality activated sludge metagenome-assembled genomes encoding full-length rRNA genes using long-read sequencing.</title>
        <authorList>
            <person name="Singleton C.M."/>
            <person name="Petriglieri F."/>
            <person name="Kristensen J.M."/>
            <person name="Kirkegaard R.H."/>
            <person name="Michaelsen T.Y."/>
            <person name="Andersen M.H."/>
            <person name="Karst S.M."/>
            <person name="Dueholm M.S."/>
            <person name="Nielsen P.H."/>
            <person name="Albertsen M."/>
        </authorList>
    </citation>
    <scope>NUCLEOTIDE SEQUENCE [LARGE SCALE GENOMIC DNA]</scope>
    <source>
        <strain evidence="3">EsbW_18-Q3-R4-48_BATAC.285</strain>
    </source>
</reference>
<dbReference type="PANTHER" id="PTHR23150">
    <property type="entry name" value="SULFATASE MODIFYING FACTOR 1, 2"/>
    <property type="match status" value="1"/>
</dbReference>
<dbReference type="SUPFAM" id="SSF56436">
    <property type="entry name" value="C-type lectin-like"/>
    <property type="match status" value="1"/>
</dbReference>
<dbReference type="InterPro" id="IPR005532">
    <property type="entry name" value="SUMF_dom"/>
</dbReference>
<name>A0A935Q5X2_9PROT</name>
<evidence type="ECO:0000256" key="1">
    <source>
        <dbReference type="SAM" id="MobiDB-lite"/>
    </source>
</evidence>
<accession>A0A935Q5X2</accession>
<feature type="region of interest" description="Disordered" evidence="1">
    <location>
        <begin position="1"/>
        <end position="31"/>
    </location>
</feature>
<protein>
    <submittedName>
        <fullName evidence="3">SUMF1/EgtB/PvdO family nonheme iron enzyme</fullName>
    </submittedName>
</protein>
<sequence length="273" mass="30716">MIAPSDVRRLQPQSATPAGEGTTPAAATTATGKRTILLPDIDWVTIPGGEFVYQQGERRKLPAFRIARYPVTNLQYQTFSDAGGYRDERWWRELIRPEPVPSRWPQANRPRTNVDWYEAVAFCRWLSAQFAYEVRLPTEDEWERAARGVDGWQYSWGKAYESGRANIDETARYGGDRVGDWFLDQTTAVGVYPHGTSREGVLDLSGNVWEWCVNKSDHPDQIQADTSGDSRVLRGGSWNDDAGLARGSRRRRGRPGDRNSGPGFRLVSSAPIP</sequence>
<dbReference type="Gene3D" id="3.90.1580.10">
    <property type="entry name" value="paralog of FGE (formylglycine-generating enzyme)"/>
    <property type="match status" value="1"/>
</dbReference>
<organism evidence="3 4">
    <name type="scientific">Candidatus Accumulibacter proximus</name>
    <dbReference type="NCBI Taxonomy" id="2954385"/>
    <lineage>
        <taxon>Bacteria</taxon>
        <taxon>Pseudomonadati</taxon>
        <taxon>Pseudomonadota</taxon>
        <taxon>Betaproteobacteria</taxon>
        <taxon>Candidatus Accumulibacter</taxon>
    </lineage>
</organism>
<feature type="domain" description="Sulfatase-modifying factor enzyme-like" evidence="2">
    <location>
        <begin position="42"/>
        <end position="267"/>
    </location>
</feature>